<dbReference type="EMBL" id="WPHU01000005">
    <property type="protein sequence ID" value="MVA57044.1"/>
    <property type="molecule type" value="Genomic_DNA"/>
</dbReference>
<dbReference type="AlphaFoldDB" id="A0A1S2DSN1"/>
<evidence type="ECO:0000313" key="6">
    <source>
        <dbReference type="EMBL" id="MVA57044.1"/>
    </source>
</evidence>
<evidence type="ECO:0000256" key="2">
    <source>
        <dbReference type="ARBA" id="ARBA00022741"/>
    </source>
</evidence>
<dbReference type="PANTHER" id="PTHR42798">
    <property type="entry name" value="LIPOPROTEIN-RELEASING SYSTEM ATP-BINDING PROTEIN LOLD"/>
    <property type="match status" value="1"/>
</dbReference>
<dbReference type="PANTHER" id="PTHR42798:SF7">
    <property type="entry name" value="ALPHA-D-RIBOSE 1-METHYLPHOSPHONATE 5-TRIPHOSPHATE SYNTHASE SUBUNIT PHNL"/>
    <property type="match status" value="1"/>
</dbReference>
<dbReference type="Pfam" id="PF00005">
    <property type="entry name" value="ABC_tran"/>
    <property type="match status" value="1"/>
</dbReference>
<comment type="similarity">
    <text evidence="1">Belongs to the ABC transporter superfamily.</text>
</comment>
<proteinExistence type="inferred from homology"/>
<evidence type="ECO:0000256" key="1">
    <source>
        <dbReference type="ARBA" id="ARBA00005417"/>
    </source>
</evidence>
<dbReference type="SUPFAM" id="SSF52540">
    <property type="entry name" value="P-loop containing nucleoside triphosphate hydrolases"/>
    <property type="match status" value="1"/>
</dbReference>
<dbReference type="SMART" id="SM00382">
    <property type="entry name" value="AAA"/>
    <property type="match status" value="1"/>
</dbReference>
<evidence type="ECO:0000259" key="4">
    <source>
        <dbReference type="PROSITE" id="PS50893"/>
    </source>
</evidence>
<dbReference type="Proteomes" id="UP000440716">
    <property type="component" value="Unassembled WGS sequence"/>
</dbReference>
<accession>A0A1S2DSN1</accession>
<organism evidence="6 8">
    <name type="scientific">Agrobacterium vitis</name>
    <name type="common">Rhizobium vitis</name>
    <dbReference type="NCBI Taxonomy" id="373"/>
    <lineage>
        <taxon>Bacteria</taxon>
        <taxon>Pseudomonadati</taxon>
        <taxon>Pseudomonadota</taxon>
        <taxon>Alphaproteobacteria</taxon>
        <taxon>Hyphomicrobiales</taxon>
        <taxon>Rhizobiaceae</taxon>
        <taxon>Rhizobium/Agrobacterium group</taxon>
        <taxon>Agrobacterium</taxon>
    </lineage>
</organism>
<dbReference type="GO" id="GO:0016829">
    <property type="term" value="F:lyase activity"/>
    <property type="evidence" value="ECO:0007669"/>
    <property type="project" value="UniProtKB-KW"/>
</dbReference>
<dbReference type="InterPro" id="IPR012701">
    <property type="entry name" value="CP_lyase_PhnL"/>
</dbReference>
<evidence type="ECO:0000313" key="8">
    <source>
        <dbReference type="Proteomes" id="UP000440716"/>
    </source>
</evidence>
<dbReference type="InterPro" id="IPR003439">
    <property type="entry name" value="ABC_transporter-like_ATP-bd"/>
</dbReference>
<dbReference type="Proteomes" id="UP000436692">
    <property type="component" value="Unassembled WGS sequence"/>
</dbReference>
<dbReference type="PROSITE" id="PS00211">
    <property type="entry name" value="ABC_TRANSPORTER_1"/>
    <property type="match status" value="1"/>
</dbReference>
<dbReference type="NCBIfam" id="TIGR02324">
    <property type="entry name" value="CP_lyasePhnL"/>
    <property type="match status" value="1"/>
</dbReference>
<gene>
    <name evidence="6" type="primary">phnL</name>
    <name evidence="6" type="ORF">GOZ88_13130</name>
    <name evidence="5" type="ORF">GOZ95_09750</name>
</gene>
<sequence>MPTPLIVSDVAKSFTMHLRDGLVLPVVRNVSFSVNSGSCSVLGGPSGIGKSSILKMLYGNYAVDSGQILVRHHDTVVDLASAMPRMVLDIRRDTMGYVSQFLRTVPRVSALDVVAQPLTARGVAIDEARSVASDLLARLNLPKALWQLPPATFSGGEQQRVNIARGFITDHKILLLDEPTASLDAQNRAVVIELIAGKKAEGVAMLGIFHDEEVREAVADTILDVSQFSPRGRQVQIEPAIL</sequence>
<name>A0A1S2DSN1_AGRVI</name>
<dbReference type="InterPro" id="IPR003593">
    <property type="entry name" value="AAA+_ATPase"/>
</dbReference>
<evidence type="ECO:0000313" key="7">
    <source>
        <dbReference type="Proteomes" id="UP000436692"/>
    </source>
</evidence>
<keyword evidence="3" id="KW-0067">ATP-binding</keyword>
<feature type="domain" description="ABC transporter" evidence="4">
    <location>
        <begin position="5"/>
        <end position="241"/>
    </location>
</feature>
<dbReference type="RefSeq" id="WP_070151207.1">
    <property type="nucleotide sequence ID" value="NZ_AP023272.1"/>
</dbReference>
<keyword evidence="6" id="KW-0456">Lyase</keyword>
<dbReference type="Gene3D" id="3.40.50.300">
    <property type="entry name" value="P-loop containing nucleotide triphosphate hydrolases"/>
    <property type="match status" value="1"/>
</dbReference>
<dbReference type="EMBL" id="WPHM01000004">
    <property type="protein sequence ID" value="MUZ57736.1"/>
    <property type="molecule type" value="Genomic_DNA"/>
</dbReference>
<protein>
    <submittedName>
        <fullName evidence="6">Phosphonate C-P lyase system protein PhnL</fullName>
    </submittedName>
</protein>
<reference evidence="7 8" key="1">
    <citation type="submission" date="2019-12" db="EMBL/GenBank/DDBJ databases">
        <title>Whole-genome sequencing of Allorhizobium vitis.</title>
        <authorList>
            <person name="Gan H.M."/>
            <person name="Szegedi E."/>
            <person name="Burr T."/>
            <person name="Savka M.A."/>
        </authorList>
    </citation>
    <scope>NUCLEOTIDE SEQUENCE [LARGE SCALE GENOMIC DNA]</scope>
    <source>
        <strain evidence="6 8">CG415</strain>
        <strain evidence="5 7">CG989</strain>
    </source>
</reference>
<comment type="caution">
    <text evidence="6">The sequence shown here is derived from an EMBL/GenBank/DDBJ whole genome shotgun (WGS) entry which is preliminary data.</text>
</comment>
<dbReference type="PROSITE" id="PS50893">
    <property type="entry name" value="ABC_TRANSPORTER_2"/>
    <property type="match status" value="1"/>
</dbReference>
<dbReference type="InterPro" id="IPR027417">
    <property type="entry name" value="P-loop_NTPase"/>
</dbReference>
<dbReference type="GO" id="GO:0005524">
    <property type="term" value="F:ATP binding"/>
    <property type="evidence" value="ECO:0007669"/>
    <property type="project" value="UniProtKB-KW"/>
</dbReference>
<keyword evidence="2" id="KW-0547">Nucleotide-binding</keyword>
<dbReference type="InterPro" id="IPR017871">
    <property type="entry name" value="ABC_transporter-like_CS"/>
</dbReference>
<dbReference type="GO" id="GO:0016887">
    <property type="term" value="F:ATP hydrolysis activity"/>
    <property type="evidence" value="ECO:0007669"/>
    <property type="project" value="InterPro"/>
</dbReference>
<evidence type="ECO:0000313" key="5">
    <source>
        <dbReference type="EMBL" id="MUZ57736.1"/>
    </source>
</evidence>
<evidence type="ECO:0000256" key="3">
    <source>
        <dbReference type="ARBA" id="ARBA00022840"/>
    </source>
</evidence>